<evidence type="ECO:0000256" key="1">
    <source>
        <dbReference type="SAM" id="Phobius"/>
    </source>
</evidence>
<evidence type="ECO:0000259" key="2">
    <source>
        <dbReference type="Pfam" id="PF01970"/>
    </source>
</evidence>
<feature type="transmembrane region" description="Helical" evidence="1">
    <location>
        <begin position="384"/>
        <end position="405"/>
    </location>
</feature>
<feature type="transmembrane region" description="Helical" evidence="1">
    <location>
        <begin position="526"/>
        <end position="543"/>
    </location>
</feature>
<reference evidence="4" key="1">
    <citation type="submission" date="2021-03" db="EMBL/GenBank/DDBJ databases">
        <title>Whole genome sequence of Jiella sp. CQZ9-1.</title>
        <authorList>
            <person name="Tuo L."/>
        </authorList>
    </citation>
    <scope>NUCLEOTIDE SEQUENCE</scope>
    <source>
        <strain evidence="4">CQZ9-1</strain>
    </source>
</reference>
<keyword evidence="1" id="KW-0472">Membrane</keyword>
<feature type="domain" description="DUF1468" evidence="3">
    <location>
        <begin position="531"/>
        <end position="674"/>
    </location>
</feature>
<dbReference type="RefSeq" id="WP_207256401.1">
    <property type="nucleotide sequence ID" value="NZ_JAFMPP010000002.1"/>
</dbReference>
<feature type="transmembrane region" description="Helical" evidence="1">
    <location>
        <begin position="604"/>
        <end position="637"/>
    </location>
</feature>
<feature type="transmembrane region" description="Helical" evidence="1">
    <location>
        <begin position="57"/>
        <end position="76"/>
    </location>
</feature>
<dbReference type="Pfam" id="PF01970">
    <property type="entry name" value="TctA"/>
    <property type="match status" value="1"/>
</dbReference>
<name>A0A939FY62_9HYPH</name>
<feature type="transmembrane region" description="Helical" evidence="1">
    <location>
        <begin position="143"/>
        <end position="160"/>
    </location>
</feature>
<gene>
    <name evidence="4" type="ORF">J1C48_03840</name>
</gene>
<feature type="domain" description="DUF112" evidence="2">
    <location>
        <begin position="16"/>
        <end position="437"/>
    </location>
</feature>
<dbReference type="InterPro" id="IPR002823">
    <property type="entry name" value="DUF112_TM"/>
</dbReference>
<evidence type="ECO:0000313" key="4">
    <source>
        <dbReference type="EMBL" id="MBO0661697.1"/>
    </source>
</evidence>
<accession>A0A939FY62</accession>
<keyword evidence="1" id="KW-0812">Transmembrane</keyword>
<dbReference type="InterPro" id="IPR009936">
    <property type="entry name" value="DUF1468"/>
</dbReference>
<feature type="transmembrane region" description="Helical" evidence="1">
    <location>
        <begin position="103"/>
        <end position="131"/>
    </location>
</feature>
<protein>
    <submittedName>
        <fullName evidence="4">Tripartite tricarboxylate transporter permease</fullName>
    </submittedName>
</protein>
<feature type="transmembrane region" description="Helical" evidence="1">
    <location>
        <begin position="166"/>
        <end position="183"/>
    </location>
</feature>
<evidence type="ECO:0000259" key="3">
    <source>
        <dbReference type="Pfam" id="PF07331"/>
    </source>
</evidence>
<dbReference type="EMBL" id="JAFMPP010000002">
    <property type="protein sequence ID" value="MBO0661697.1"/>
    <property type="molecule type" value="Genomic_DNA"/>
</dbReference>
<dbReference type="PANTHER" id="PTHR35342:SF5">
    <property type="entry name" value="TRICARBOXYLIC TRANSPORT PROTEIN"/>
    <property type="match status" value="1"/>
</dbReference>
<keyword evidence="1" id="KW-1133">Transmembrane helix</keyword>
<keyword evidence="5" id="KW-1185">Reference proteome</keyword>
<feature type="transmembrane region" description="Helical" evidence="1">
    <location>
        <begin position="195"/>
        <end position="216"/>
    </location>
</feature>
<feature type="transmembrane region" description="Helical" evidence="1">
    <location>
        <begin position="471"/>
        <end position="492"/>
    </location>
</feature>
<proteinExistence type="predicted"/>
<comment type="caution">
    <text evidence="4">The sequence shown here is derived from an EMBL/GenBank/DDBJ whole genome shotgun (WGS) entry which is preliminary data.</text>
</comment>
<feature type="transmembrane region" description="Helical" evidence="1">
    <location>
        <begin position="255"/>
        <end position="277"/>
    </location>
</feature>
<feature type="transmembrane region" description="Helical" evidence="1">
    <location>
        <begin position="16"/>
        <end position="45"/>
    </location>
</feature>
<feature type="transmembrane region" description="Helical" evidence="1">
    <location>
        <begin position="352"/>
        <end position="372"/>
    </location>
</feature>
<dbReference type="AlphaFoldDB" id="A0A939FY62"/>
<dbReference type="PANTHER" id="PTHR35342">
    <property type="entry name" value="TRICARBOXYLIC TRANSPORT PROTEIN"/>
    <property type="match status" value="1"/>
</dbReference>
<feature type="transmembrane region" description="Helical" evidence="1">
    <location>
        <begin position="649"/>
        <end position="671"/>
    </location>
</feature>
<feature type="transmembrane region" description="Helical" evidence="1">
    <location>
        <begin position="555"/>
        <end position="573"/>
    </location>
</feature>
<dbReference type="Proteomes" id="UP000664122">
    <property type="component" value="Unassembled WGS sequence"/>
</dbReference>
<organism evidence="4 5">
    <name type="scientific">Jiella flava</name>
    <dbReference type="NCBI Taxonomy" id="2816857"/>
    <lineage>
        <taxon>Bacteria</taxon>
        <taxon>Pseudomonadati</taxon>
        <taxon>Pseudomonadota</taxon>
        <taxon>Alphaproteobacteria</taxon>
        <taxon>Hyphomicrobiales</taxon>
        <taxon>Aurantimonadaceae</taxon>
        <taxon>Jiella</taxon>
    </lineage>
</organism>
<sequence>MSHFTYLAAALTPLNLLLAFAGVLAGIVIGALPGLSATMAVAVLVPFTFTMDPASGLIVLGAIYTGAIYGGSYSAILVNTPGTPSAIATTFDGFPMAKRGDGALAVTLSTIASVTGGLVGALMLMFLAPPLAQVALAFGPPEYFWLAVFGLTLISALSVGNLLKGLIGACFGLLLSMVGVAVIGADVRFTFGSHVLLGGIDIVSGLIGLYCVPVLIDLVATKDPHLKVADSTTGFRLKEALAITMGQKVNLIRSSIIGTVVGILPGAGGSVASLVSYSEARRASKHPERFGTGEPAGIIATESANNGTVGGGFIPTLVLGIPGTPPDAVILGALLVQGIKIGPALFTAQSSIVYTFIFGLLIGTILMLPIGLMVGRYAYKSIIAIPKAALVPTIAFMTVIGSFAIHNNLNDSAVMLGLGVIGWVLNRAGFAPSPIVLGLVLGQIAEQGFVQSYLIGNAQKNVMGMFFGRPISLVIIAFAALTLFYPFIVQAIGAARARANRRPTWSWRAPMAHHPESQVSRLPHDPAGTTVALLFIVLAAVLIRETETMSPLGSVFPITISVAMIVAAAILILRNVMIGLRRKPPAPDESASTPAERGSTPRRLLFLLAMAAWIGLIPVLGFFVASLLAFFAIMAIATHEQVSVKELALLVVFGVAILTGFYLLMAHVLLIPMPRGLFF</sequence>
<evidence type="ECO:0000313" key="5">
    <source>
        <dbReference type="Proteomes" id="UP000664122"/>
    </source>
</evidence>
<dbReference type="Pfam" id="PF07331">
    <property type="entry name" value="TctB"/>
    <property type="match status" value="1"/>
</dbReference>